<evidence type="ECO:0000259" key="4">
    <source>
        <dbReference type="PROSITE" id="PS50405"/>
    </source>
</evidence>
<dbReference type="Pfam" id="PF00043">
    <property type="entry name" value="GST_C"/>
    <property type="match status" value="1"/>
</dbReference>
<feature type="domain" description="GST C-terminal" evidence="4">
    <location>
        <begin position="86"/>
        <end position="213"/>
    </location>
</feature>
<dbReference type="InterPro" id="IPR040079">
    <property type="entry name" value="Glutathione_S-Trfase"/>
</dbReference>
<dbReference type="SUPFAM" id="SSF47616">
    <property type="entry name" value="GST C-terminal domain-like"/>
    <property type="match status" value="1"/>
</dbReference>
<reference evidence="5 6" key="1">
    <citation type="submission" date="2024-06" db="EMBL/GenBank/DDBJ databases">
        <authorList>
            <person name="Tuo L."/>
        </authorList>
    </citation>
    <scope>NUCLEOTIDE SEQUENCE [LARGE SCALE GENOMIC DNA]</scope>
    <source>
        <strain evidence="5 6">ZMM04-5</strain>
    </source>
</reference>
<dbReference type="PROSITE" id="PS50404">
    <property type="entry name" value="GST_NTER"/>
    <property type="match status" value="1"/>
</dbReference>
<dbReference type="SFLD" id="SFLDS00019">
    <property type="entry name" value="Glutathione_Transferase_(cytos"/>
    <property type="match status" value="1"/>
</dbReference>
<dbReference type="CDD" id="cd00299">
    <property type="entry name" value="GST_C_family"/>
    <property type="match status" value="1"/>
</dbReference>
<organism evidence="5 6">
    <name type="scientific">Mesorhizobium marinum</name>
    <dbReference type="NCBI Taxonomy" id="3228790"/>
    <lineage>
        <taxon>Bacteria</taxon>
        <taxon>Pseudomonadati</taxon>
        <taxon>Pseudomonadota</taxon>
        <taxon>Alphaproteobacteria</taxon>
        <taxon>Hyphomicrobiales</taxon>
        <taxon>Phyllobacteriaceae</taxon>
        <taxon>Mesorhizobium</taxon>
    </lineage>
</organism>
<dbReference type="Proteomes" id="UP001556196">
    <property type="component" value="Unassembled WGS sequence"/>
</dbReference>
<dbReference type="SFLD" id="SFLDG00358">
    <property type="entry name" value="Main_(cytGST)"/>
    <property type="match status" value="1"/>
</dbReference>
<evidence type="ECO:0000259" key="3">
    <source>
        <dbReference type="PROSITE" id="PS50404"/>
    </source>
</evidence>
<proteinExistence type="predicted"/>
<dbReference type="Gene3D" id="3.40.30.10">
    <property type="entry name" value="Glutaredoxin"/>
    <property type="match status" value="1"/>
</dbReference>
<dbReference type="InterPro" id="IPR004046">
    <property type="entry name" value="GST_C"/>
</dbReference>
<dbReference type="PANTHER" id="PTHR43900:SF3">
    <property type="entry name" value="GLUTATHIONE S-TRANSFERASE RHO"/>
    <property type="match status" value="1"/>
</dbReference>
<dbReference type="RefSeq" id="WP_367722707.1">
    <property type="nucleotide sequence ID" value="NZ_JBFOCI010000002.1"/>
</dbReference>
<feature type="domain" description="GST N-terminal" evidence="3">
    <location>
        <begin position="1"/>
        <end position="81"/>
    </location>
</feature>
<dbReference type="PANTHER" id="PTHR43900">
    <property type="entry name" value="GLUTATHIONE S-TRANSFERASE RHO"/>
    <property type="match status" value="1"/>
</dbReference>
<evidence type="ECO:0000313" key="6">
    <source>
        <dbReference type="Proteomes" id="UP001556196"/>
    </source>
</evidence>
<name>A0ABV3QX25_9HYPH</name>
<sequence length="213" mass="22930">MPVELHGYRYSVYLRIVAMALLEKGVAWTHVEVNPFVSPVPPAYLALHPFGRVPTLVHDGFVLYETTAIARYVDEAFAGSSLQPRDPRERARMNQVIAVADSYAYWPLVRQVFAQRVFAPASGRAPDEAMIAEGVERSAAVLRALDGLASGGPHLVAGSLSLADLHLGAMMAYFTMAPEGGSALAGHARLSAWWRAFSASATLSRSDPGLPSP</sequence>
<evidence type="ECO:0000313" key="5">
    <source>
        <dbReference type="EMBL" id="MEW9805614.1"/>
    </source>
</evidence>
<dbReference type="EMBL" id="JBFOCI010000002">
    <property type="protein sequence ID" value="MEW9805614.1"/>
    <property type="molecule type" value="Genomic_DNA"/>
</dbReference>
<dbReference type="InterPro" id="IPR004045">
    <property type="entry name" value="Glutathione_S-Trfase_N"/>
</dbReference>
<dbReference type="PROSITE" id="PS50405">
    <property type="entry name" value="GST_CTER"/>
    <property type="match status" value="1"/>
</dbReference>
<gene>
    <name evidence="5" type="ORF">ABUE31_06440</name>
</gene>
<comment type="caution">
    <text evidence="5">The sequence shown here is derived from an EMBL/GenBank/DDBJ whole genome shotgun (WGS) entry which is preliminary data.</text>
</comment>
<dbReference type="Gene3D" id="1.20.1050.10">
    <property type="match status" value="1"/>
</dbReference>
<evidence type="ECO:0000256" key="1">
    <source>
        <dbReference type="ARBA" id="ARBA00012452"/>
    </source>
</evidence>
<keyword evidence="6" id="KW-1185">Reference proteome</keyword>
<dbReference type="SUPFAM" id="SSF52833">
    <property type="entry name" value="Thioredoxin-like"/>
    <property type="match status" value="1"/>
</dbReference>
<dbReference type="Pfam" id="PF13417">
    <property type="entry name" value="GST_N_3"/>
    <property type="match status" value="1"/>
</dbReference>
<evidence type="ECO:0000256" key="2">
    <source>
        <dbReference type="ARBA" id="ARBA00022679"/>
    </source>
</evidence>
<dbReference type="InterPro" id="IPR036282">
    <property type="entry name" value="Glutathione-S-Trfase_C_sf"/>
</dbReference>
<keyword evidence="2" id="KW-0808">Transferase</keyword>
<protein>
    <recommendedName>
        <fullName evidence="1">glutathione transferase</fullName>
        <ecNumber evidence="1">2.5.1.18</ecNumber>
    </recommendedName>
</protein>
<dbReference type="EC" id="2.5.1.18" evidence="1"/>
<accession>A0ABV3QX25</accession>
<dbReference type="InterPro" id="IPR010987">
    <property type="entry name" value="Glutathione-S-Trfase_C-like"/>
</dbReference>
<dbReference type="InterPro" id="IPR036249">
    <property type="entry name" value="Thioredoxin-like_sf"/>
</dbReference>